<feature type="domain" description="COG complex component COG2 C-terminal" evidence="11">
    <location>
        <begin position="449"/>
        <end position="756"/>
    </location>
</feature>
<dbReference type="AlphaFoldDB" id="A0A7S0D6Y2"/>
<dbReference type="EMBL" id="HBEM01011788">
    <property type="protein sequence ID" value="CAD8445612.1"/>
    <property type="molecule type" value="Transcribed_RNA"/>
</dbReference>
<dbReference type="GO" id="GO:0007030">
    <property type="term" value="P:Golgi organization"/>
    <property type="evidence" value="ECO:0007669"/>
    <property type="project" value="InterPro"/>
</dbReference>
<evidence type="ECO:0000256" key="4">
    <source>
        <dbReference type="ARBA" id="ARBA00022448"/>
    </source>
</evidence>
<dbReference type="GO" id="GO:0000139">
    <property type="term" value="C:Golgi membrane"/>
    <property type="evidence" value="ECO:0007669"/>
    <property type="project" value="UniProtKB-SubCell"/>
</dbReference>
<feature type="compositionally biased region" description="Basic and acidic residues" evidence="9">
    <location>
        <begin position="785"/>
        <end position="794"/>
    </location>
</feature>
<evidence type="ECO:0000256" key="6">
    <source>
        <dbReference type="ARBA" id="ARBA00023034"/>
    </source>
</evidence>
<feature type="region of interest" description="Disordered" evidence="9">
    <location>
        <begin position="767"/>
        <end position="794"/>
    </location>
</feature>
<feature type="compositionally biased region" description="Low complexity" evidence="9">
    <location>
        <begin position="767"/>
        <end position="778"/>
    </location>
</feature>
<feature type="domain" description="Conserved oligomeric Golgi complex subunit 2 N-terminal" evidence="10">
    <location>
        <begin position="58"/>
        <end position="108"/>
    </location>
</feature>
<dbReference type="GO" id="GO:0006891">
    <property type="term" value="P:intra-Golgi vesicle-mediated transport"/>
    <property type="evidence" value="ECO:0007669"/>
    <property type="project" value="TreeGrafter"/>
</dbReference>
<dbReference type="InterPro" id="IPR024602">
    <property type="entry name" value="COG_su2_N"/>
</dbReference>
<comment type="similarity">
    <text evidence="2">Belongs to the COG2 family.</text>
</comment>
<keyword evidence="7" id="KW-0472">Membrane</keyword>
<evidence type="ECO:0000256" key="2">
    <source>
        <dbReference type="ARBA" id="ARBA00007603"/>
    </source>
</evidence>
<evidence type="ECO:0000256" key="9">
    <source>
        <dbReference type="SAM" id="MobiDB-lite"/>
    </source>
</evidence>
<keyword evidence="6" id="KW-0333">Golgi apparatus</keyword>
<dbReference type="InterPro" id="IPR024603">
    <property type="entry name" value="COG_complex_COG2_C"/>
</dbReference>
<dbReference type="GO" id="GO:0017119">
    <property type="term" value="C:Golgi transport complex"/>
    <property type="evidence" value="ECO:0007669"/>
    <property type="project" value="TreeGrafter"/>
</dbReference>
<gene>
    <name evidence="12" type="ORF">LAMO00422_LOCUS8238</name>
</gene>
<keyword evidence="5" id="KW-0653">Protein transport</keyword>
<dbReference type="Pfam" id="PF12022">
    <property type="entry name" value="COG2_C"/>
    <property type="match status" value="1"/>
</dbReference>
<name>A0A7S0D6Y2_9EUKA</name>
<reference evidence="12" key="1">
    <citation type="submission" date="2021-01" db="EMBL/GenBank/DDBJ databases">
        <authorList>
            <person name="Corre E."/>
            <person name="Pelletier E."/>
            <person name="Niang G."/>
            <person name="Scheremetjew M."/>
            <person name="Finn R."/>
            <person name="Kale V."/>
            <person name="Holt S."/>
            <person name="Cochrane G."/>
            <person name="Meng A."/>
            <person name="Brown T."/>
            <person name="Cohen L."/>
        </authorList>
    </citation>
    <scope>NUCLEOTIDE SEQUENCE</scope>
    <source>
        <strain evidence="12">CCMP2058</strain>
    </source>
</reference>
<dbReference type="PANTHER" id="PTHR12961">
    <property type="entry name" value="CONSERVED OLIGOMERIC GOLGI COMPLEX COMPONENT 2"/>
    <property type="match status" value="1"/>
</dbReference>
<comment type="subcellular location">
    <subcellularLocation>
        <location evidence="1">Golgi apparatus membrane</location>
        <topology evidence="1">Peripheral membrane protein</topology>
    </subcellularLocation>
</comment>
<dbReference type="Pfam" id="PF06148">
    <property type="entry name" value="COG2_N"/>
    <property type="match status" value="1"/>
</dbReference>
<evidence type="ECO:0000256" key="5">
    <source>
        <dbReference type="ARBA" id="ARBA00022927"/>
    </source>
</evidence>
<evidence type="ECO:0000256" key="7">
    <source>
        <dbReference type="ARBA" id="ARBA00023136"/>
    </source>
</evidence>
<evidence type="ECO:0000256" key="3">
    <source>
        <dbReference type="ARBA" id="ARBA00020977"/>
    </source>
</evidence>
<protein>
    <recommendedName>
        <fullName evidence="3">Conserved oligomeric Golgi complex subunit 2</fullName>
    </recommendedName>
    <alternativeName>
        <fullName evidence="8">Component of oligomeric Golgi complex 2</fullName>
    </alternativeName>
</protein>
<accession>A0A7S0D6Y2</accession>
<dbReference type="PANTHER" id="PTHR12961:SF0">
    <property type="entry name" value="CONSERVED OLIGOMERIC GOLGI COMPLEX SUBUNIT 2"/>
    <property type="match status" value="1"/>
</dbReference>
<evidence type="ECO:0000313" key="12">
    <source>
        <dbReference type="EMBL" id="CAD8445612.1"/>
    </source>
</evidence>
<evidence type="ECO:0000256" key="8">
    <source>
        <dbReference type="ARBA" id="ARBA00031344"/>
    </source>
</evidence>
<keyword evidence="4" id="KW-0813">Transport</keyword>
<sequence>MPDAKHKAEIVERGGNSDLDGDTGLPGHLRLFAEATDDEFRVDIFIQEYLKKPEALVDPHVALTELGKELRSAKRTLRNRLIDLLNKNYKDFVGLPGMLEGTSDSVSVISRELESIKDQVSQVHRSTVAVLEGFKSATERRKALKARQTMLEMLQLARTCYVDLKDLLDKYDNPSQTTQGVQKFKKTTLVSRYRALVSRQIQSLSLQQGKIHVEEETEAKSLVEAKKSANSEKFPKNLSASTTLLERAARQMVLMKVAVDTTKGFTISEGIQMELPNIELRLLKALRSTLFTSIRSKSLDETRQCLRAFHYCDATKQAEEVVLEQVVRPIVEEILTKEALIKAQTGDSKLIELFDSLLTEVKEACRTVLLGSVFPLTSYKFVTRVIAANILTTLQKNGGEELFAPYIPARFLRHYQASRHLLASLVNLCPDRTRKQFLLASPEVDKFESRWSLPVYFQLRYQELRKALDDAVSAPPKASALLVKSGFLLDTTQALWKSVNRCWEDGVFIHRLTHRFFKATLQLFRRYISWITSGISPDPDPSRWSPAPAVRGLLALEADLSKLIRLTSPTSPNSNSIINTICTRVESHHQQQLKDAESVRSLISAGFRGVSGELENARAQVAQSVALRVSRDCSSALVAGVPRIKQKYSMTGNAPPTGPSGYVKGVFEPLRENLEIYRRLVETQGDGREGKDGGWLVGAVGRKVVERYLSASEDLLQVVKKTEAILTRLNKKRRPTKANGGMSDADKIRLQLRLDVEFFASELRALGGDTDSDSGVSDALGQLRDMVKPDEKAG</sequence>
<dbReference type="GO" id="GO:0015031">
    <property type="term" value="P:protein transport"/>
    <property type="evidence" value="ECO:0007669"/>
    <property type="project" value="UniProtKB-KW"/>
</dbReference>
<dbReference type="InterPro" id="IPR009316">
    <property type="entry name" value="COG2"/>
</dbReference>
<evidence type="ECO:0000259" key="11">
    <source>
        <dbReference type="Pfam" id="PF12022"/>
    </source>
</evidence>
<evidence type="ECO:0000256" key="1">
    <source>
        <dbReference type="ARBA" id="ARBA00004395"/>
    </source>
</evidence>
<proteinExistence type="inferred from homology"/>
<organism evidence="12">
    <name type="scientific">Amorphochlora amoebiformis</name>
    <dbReference type="NCBI Taxonomy" id="1561963"/>
    <lineage>
        <taxon>Eukaryota</taxon>
        <taxon>Sar</taxon>
        <taxon>Rhizaria</taxon>
        <taxon>Cercozoa</taxon>
        <taxon>Chlorarachniophyceae</taxon>
        <taxon>Amorphochlora</taxon>
    </lineage>
</organism>
<evidence type="ECO:0000259" key="10">
    <source>
        <dbReference type="Pfam" id="PF06148"/>
    </source>
</evidence>